<evidence type="ECO:0000313" key="2">
    <source>
        <dbReference type="EMBL" id="JAE14149.1"/>
    </source>
</evidence>
<evidence type="ECO:0000256" key="1">
    <source>
        <dbReference type="SAM" id="Phobius"/>
    </source>
</evidence>
<dbReference type="EMBL" id="GBRH01183747">
    <property type="protein sequence ID" value="JAE14149.1"/>
    <property type="molecule type" value="Transcribed_RNA"/>
</dbReference>
<feature type="transmembrane region" description="Helical" evidence="1">
    <location>
        <begin position="12"/>
        <end position="36"/>
    </location>
</feature>
<keyword evidence="1" id="KW-0472">Membrane</keyword>
<reference evidence="2" key="2">
    <citation type="journal article" date="2015" name="Data Brief">
        <title>Shoot transcriptome of the giant reed, Arundo donax.</title>
        <authorList>
            <person name="Barrero R.A."/>
            <person name="Guerrero F.D."/>
            <person name="Moolhuijzen P."/>
            <person name="Goolsby J.A."/>
            <person name="Tidwell J."/>
            <person name="Bellgard S.E."/>
            <person name="Bellgard M.I."/>
        </authorList>
    </citation>
    <scope>NUCLEOTIDE SEQUENCE</scope>
    <source>
        <tissue evidence="2">Shoot tissue taken approximately 20 cm above the soil surface</tissue>
    </source>
</reference>
<name>A0A0A9FSG7_ARUDO</name>
<keyword evidence="1" id="KW-1133">Transmembrane helix</keyword>
<proteinExistence type="predicted"/>
<protein>
    <submittedName>
        <fullName evidence="2">Uncharacterized protein</fullName>
    </submittedName>
</protein>
<sequence length="39" mass="4096">MIRSTAQNIVSFLSSLLLVAVIKKIGWTISVAYASLGGS</sequence>
<reference evidence="2" key="1">
    <citation type="submission" date="2014-09" db="EMBL/GenBank/DDBJ databases">
        <authorList>
            <person name="Magalhaes I.L.F."/>
            <person name="Oliveira U."/>
            <person name="Santos F.R."/>
            <person name="Vidigal T.H.D.A."/>
            <person name="Brescovit A.D."/>
            <person name="Santos A.J."/>
        </authorList>
    </citation>
    <scope>NUCLEOTIDE SEQUENCE</scope>
    <source>
        <tissue evidence="2">Shoot tissue taken approximately 20 cm above the soil surface</tissue>
    </source>
</reference>
<keyword evidence="1" id="KW-0812">Transmembrane</keyword>
<accession>A0A0A9FSG7</accession>
<organism evidence="2">
    <name type="scientific">Arundo donax</name>
    <name type="common">Giant reed</name>
    <name type="synonym">Donax arundinaceus</name>
    <dbReference type="NCBI Taxonomy" id="35708"/>
    <lineage>
        <taxon>Eukaryota</taxon>
        <taxon>Viridiplantae</taxon>
        <taxon>Streptophyta</taxon>
        <taxon>Embryophyta</taxon>
        <taxon>Tracheophyta</taxon>
        <taxon>Spermatophyta</taxon>
        <taxon>Magnoliopsida</taxon>
        <taxon>Liliopsida</taxon>
        <taxon>Poales</taxon>
        <taxon>Poaceae</taxon>
        <taxon>PACMAD clade</taxon>
        <taxon>Arundinoideae</taxon>
        <taxon>Arundineae</taxon>
        <taxon>Arundo</taxon>
    </lineage>
</organism>
<dbReference type="AlphaFoldDB" id="A0A0A9FSG7"/>